<gene>
    <name evidence="1" type="ORF">LPB303_15480</name>
</gene>
<name>A0A176T0D2_9FLAO</name>
<accession>A0A176T0D2</accession>
<protein>
    <submittedName>
        <fullName evidence="1">Uncharacterized protein</fullName>
    </submittedName>
</protein>
<evidence type="ECO:0000313" key="2">
    <source>
        <dbReference type="Proteomes" id="UP000076923"/>
    </source>
</evidence>
<sequence>MDTKAKKILINTFWTSSGWRDEKITGTKDFEYAKSKGVMFEKITIDHEELGRKLLKVYDKIDKQQVVDFFIASLTSRKLEYRSFLSSFAIARVFKTHKFQSTDYKICKNCGIYNKGKTEYDLNVLNFEKIKWGGVRFSSIEYVLFDLEQIEKITNAKPTKEDYEILEDIKNVIINLPQEERPRQLEKKLSKVFKSNINERENILNILGICGILETEDQKGFYNNFIPYNEREDRPVNKTDWSYPVDWWQGKFGINKEVWNYYFG</sequence>
<comment type="caution">
    <text evidence="1">The sequence shown here is derived from an EMBL/GenBank/DDBJ whole genome shotgun (WGS) entry which is preliminary data.</text>
</comment>
<dbReference type="EMBL" id="LVWE01000075">
    <property type="protein sequence ID" value="OAD41354.1"/>
    <property type="molecule type" value="Genomic_DNA"/>
</dbReference>
<evidence type="ECO:0000313" key="1">
    <source>
        <dbReference type="EMBL" id="OAD41354.1"/>
    </source>
</evidence>
<keyword evidence="2" id="KW-1185">Reference proteome</keyword>
<dbReference type="Proteomes" id="UP000076923">
    <property type="component" value="Unassembled WGS sequence"/>
</dbReference>
<dbReference type="AlphaFoldDB" id="A0A176T0D2"/>
<reference evidence="1 2" key="1">
    <citation type="submission" date="2016-02" db="EMBL/GenBank/DDBJ databases">
        <title>Draft genome sequence of Polaribacter atrinae KACC17473.</title>
        <authorList>
            <person name="Shin S.-K."/>
            <person name="Yi H."/>
        </authorList>
    </citation>
    <scope>NUCLEOTIDE SEQUENCE [LARGE SCALE GENOMIC DNA]</scope>
    <source>
        <strain evidence="1 2">KACC 17473</strain>
    </source>
</reference>
<proteinExistence type="predicted"/>
<dbReference type="RefSeq" id="WP_068452234.1">
    <property type="nucleotide sequence ID" value="NZ_CP150660.1"/>
</dbReference>
<organism evidence="1 2">
    <name type="scientific">Polaribacter atrinae</name>
    <dbReference type="NCBI Taxonomy" id="1333662"/>
    <lineage>
        <taxon>Bacteria</taxon>
        <taxon>Pseudomonadati</taxon>
        <taxon>Bacteroidota</taxon>
        <taxon>Flavobacteriia</taxon>
        <taxon>Flavobacteriales</taxon>
        <taxon>Flavobacteriaceae</taxon>
    </lineage>
</organism>
<dbReference type="OrthoDB" id="2730767at2"/>